<organism evidence="1">
    <name type="scientific">viral metagenome</name>
    <dbReference type="NCBI Taxonomy" id="1070528"/>
    <lineage>
        <taxon>unclassified sequences</taxon>
        <taxon>metagenomes</taxon>
        <taxon>organismal metagenomes</taxon>
    </lineage>
</organism>
<sequence length="164" mass="19112">MTCPNCKAYKGLTLQHSTDDCPIRDHITCRKCCQTGHMTHLCTENWSHWERPTTMEELIPFHIRNRYRITSATPVTFKNPRDSSTTYELHKMNEIIIPDDHDKIADLAKTLKITPAKLKNVQRPGGRYSTEEYTTAIEKWGKDTGRRIIPNKEMREKQKNTIVV</sequence>
<accession>A0A6C0LNX4</accession>
<name>A0A6C0LNX4_9ZZZZ</name>
<protein>
    <submittedName>
        <fullName evidence="1">Uncharacterized protein</fullName>
    </submittedName>
</protein>
<dbReference type="AlphaFoldDB" id="A0A6C0LNX4"/>
<evidence type="ECO:0000313" key="1">
    <source>
        <dbReference type="EMBL" id="QHU31705.1"/>
    </source>
</evidence>
<reference evidence="1" key="1">
    <citation type="journal article" date="2020" name="Nature">
        <title>Giant virus diversity and host interactions through global metagenomics.</title>
        <authorList>
            <person name="Schulz F."/>
            <person name="Roux S."/>
            <person name="Paez-Espino D."/>
            <person name="Jungbluth S."/>
            <person name="Walsh D.A."/>
            <person name="Denef V.J."/>
            <person name="McMahon K.D."/>
            <person name="Konstantinidis K.T."/>
            <person name="Eloe-Fadrosh E.A."/>
            <person name="Kyrpides N.C."/>
            <person name="Woyke T."/>
        </authorList>
    </citation>
    <scope>NUCLEOTIDE SEQUENCE</scope>
    <source>
        <strain evidence="1">GVMAG-M-3300027963-41</strain>
    </source>
</reference>
<dbReference type="EMBL" id="MN740532">
    <property type="protein sequence ID" value="QHU31705.1"/>
    <property type="molecule type" value="Genomic_DNA"/>
</dbReference>
<proteinExistence type="predicted"/>